<sequence length="113" mass="11821">MPAASRPPSRHTVTTTTPSSRTRAAVERASRPLLTRLSGGHRAIPFLLVLALMVAGVFVGGVPGALLVLVVVLFIGWLLYLGWPALTTAERMGRFAVLAVAVAVGVVQALPRG</sequence>
<proteinExistence type="predicted"/>
<feature type="compositionally biased region" description="Low complexity" evidence="1">
    <location>
        <begin position="1"/>
        <end position="23"/>
    </location>
</feature>
<keyword evidence="2" id="KW-1133">Transmembrane helix</keyword>
<gene>
    <name evidence="3" type="ORF">GCM10025868_08570</name>
</gene>
<evidence type="ECO:0000256" key="2">
    <source>
        <dbReference type="SAM" id="Phobius"/>
    </source>
</evidence>
<protein>
    <submittedName>
        <fullName evidence="3">Uncharacterized protein</fullName>
    </submittedName>
</protein>
<organism evidence="3 4">
    <name type="scientific">Angustibacter aerolatus</name>
    <dbReference type="NCBI Taxonomy" id="1162965"/>
    <lineage>
        <taxon>Bacteria</taxon>
        <taxon>Bacillati</taxon>
        <taxon>Actinomycetota</taxon>
        <taxon>Actinomycetes</taxon>
        <taxon>Kineosporiales</taxon>
        <taxon>Kineosporiaceae</taxon>
    </lineage>
</organism>
<keyword evidence="2" id="KW-0472">Membrane</keyword>
<feature type="transmembrane region" description="Helical" evidence="2">
    <location>
        <begin position="43"/>
        <end position="59"/>
    </location>
</feature>
<accession>A0ABQ6JFC9</accession>
<keyword evidence="2" id="KW-0812">Transmembrane</keyword>
<feature type="transmembrane region" description="Helical" evidence="2">
    <location>
        <begin position="65"/>
        <end position="83"/>
    </location>
</feature>
<dbReference type="EMBL" id="BSUZ01000001">
    <property type="protein sequence ID" value="GMA85607.1"/>
    <property type="molecule type" value="Genomic_DNA"/>
</dbReference>
<keyword evidence="4" id="KW-1185">Reference proteome</keyword>
<evidence type="ECO:0000256" key="1">
    <source>
        <dbReference type="SAM" id="MobiDB-lite"/>
    </source>
</evidence>
<evidence type="ECO:0000313" key="4">
    <source>
        <dbReference type="Proteomes" id="UP001157017"/>
    </source>
</evidence>
<dbReference type="Proteomes" id="UP001157017">
    <property type="component" value="Unassembled WGS sequence"/>
</dbReference>
<feature type="region of interest" description="Disordered" evidence="1">
    <location>
        <begin position="1"/>
        <end position="25"/>
    </location>
</feature>
<feature type="transmembrane region" description="Helical" evidence="2">
    <location>
        <begin position="95"/>
        <end position="111"/>
    </location>
</feature>
<comment type="caution">
    <text evidence="3">The sequence shown here is derived from an EMBL/GenBank/DDBJ whole genome shotgun (WGS) entry which is preliminary data.</text>
</comment>
<evidence type="ECO:0000313" key="3">
    <source>
        <dbReference type="EMBL" id="GMA85607.1"/>
    </source>
</evidence>
<dbReference type="InterPro" id="IPR046549">
    <property type="entry name" value="DUF6703"/>
</dbReference>
<name>A0ABQ6JFC9_9ACTN</name>
<dbReference type="Pfam" id="PF20444">
    <property type="entry name" value="DUF6703"/>
    <property type="match status" value="1"/>
</dbReference>
<reference evidence="4" key="1">
    <citation type="journal article" date="2019" name="Int. J. Syst. Evol. Microbiol.">
        <title>The Global Catalogue of Microorganisms (GCM) 10K type strain sequencing project: providing services to taxonomists for standard genome sequencing and annotation.</title>
        <authorList>
            <consortium name="The Broad Institute Genomics Platform"/>
            <consortium name="The Broad Institute Genome Sequencing Center for Infectious Disease"/>
            <person name="Wu L."/>
            <person name="Ma J."/>
        </authorList>
    </citation>
    <scope>NUCLEOTIDE SEQUENCE [LARGE SCALE GENOMIC DNA]</scope>
    <source>
        <strain evidence="4">NBRC 108730</strain>
    </source>
</reference>